<dbReference type="Pfam" id="PF12710">
    <property type="entry name" value="HAD"/>
    <property type="match status" value="1"/>
</dbReference>
<keyword evidence="3 6" id="KW-0812">Transmembrane</keyword>
<dbReference type="Pfam" id="PF01040">
    <property type="entry name" value="UbiA"/>
    <property type="match status" value="1"/>
</dbReference>
<dbReference type="InterPro" id="IPR000537">
    <property type="entry name" value="UbiA_prenyltransferase"/>
</dbReference>
<dbReference type="Proteomes" id="UP000437862">
    <property type="component" value="Chromosome"/>
</dbReference>
<dbReference type="CDD" id="cd13963">
    <property type="entry name" value="PT_UbiA_2"/>
    <property type="match status" value="1"/>
</dbReference>
<dbReference type="InterPro" id="IPR044878">
    <property type="entry name" value="UbiA_sf"/>
</dbReference>
<dbReference type="OrthoDB" id="9803632at2"/>
<keyword evidence="10" id="KW-1185">Reference proteome</keyword>
<proteinExistence type="predicted"/>
<keyword evidence="2" id="KW-1003">Cell membrane</keyword>
<evidence type="ECO:0000313" key="10">
    <source>
        <dbReference type="Proteomes" id="UP000437862"/>
    </source>
</evidence>
<dbReference type="PANTHER" id="PTHR11048:SF5">
    <property type="entry name" value="DECAPRENYL-PHOSPHATE PHOSPHORIBOSYLTRANSFERASE"/>
    <property type="match status" value="1"/>
</dbReference>
<dbReference type="EMBL" id="CP046904">
    <property type="protein sequence ID" value="QGZ38218.1"/>
    <property type="molecule type" value="Genomic_DNA"/>
</dbReference>
<feature type="transmembrane region" description="Helical" evidence="6">
    <location>
        <begin position="424"/>
        <end position="441"/>
    </location>
</feature>
<evidence type="ECO:0000256" key="5">
    <source>
        <dbReference type="ARBA" id="ARBA00023136"/>
    </source>
</evidence>
<dbReference type="Gene3D" id="1.10.357.140">
    <property type="entry name" value="UbiA prenyltransferase"/>
    <property type="match status" value="1"/>
</dbReference>
<evidence type="ECO:0000256" key="3">
    <source>
        <dbReference type="ARBA" id="ARBA00022692"/>
    </source>
</evidence>
<keyword evidence="5 6" id="KW-0472">Membrane</keyword>
<dbReference type="EMBL" id="VLKW01000002">
    <property type="protein sequence ID" value="TWI50254.1"/>
    <property type="molecule type" value="Genomic_DNA"/>
</dbReference>
<feature type="transmembrane region" description="Helical" evidence="6">
    <location>
        <begin position="390"/>
        <end position="412"/>
    </location>
</feature>
<protein>
    <submittedName>
        <fullName evidence="8">4-hydroxybenzoate polyprenyltransferase</fullName>
    </submittedName>
    <submittedName>
        <fullName evidence="7">UbiA family prenyltransferase</fullName>
    </submittedName>
</protein>
<dbReference type="GO" id="GO:0009247">
    <property type="term" value="P:glycolipid biosynthetic process"/>
    <property type="evidence" value="ECO:0007669"/>
    <property type="project" value="TreeGrafter"/>
</dbReference>
<dbReference type="InterPro" id="IPR039653">
    <property type="entry name" value="Prenyltransferase"/>
</dbReference>
<evidence type="ECO:0000313" key="8">
    <source>
        <dbReference type="EMBL" id="TWI50254.1"/>
    </source>
</evidence>
<keyword evidence="8" id="KW-0808">Transferase</keyword>
<accession>A0A562Q0S2</accession>
<feature type="transmembrane region" description="Helical" evidence="6">
    <location>
        <begin position="295"/>
        <end position="311"/>
    </location>
</feature>
<evidence type="ECO:0000256" key="2">
    <source>
        <dbReference type="ARBA" id="ARBA00022475"/>
    </source>
</evidence>
<keyword evidence="4 6" id="KW-1133">Transmembrane helix</keyword>
<evidence type="ECO:0000256" key="1">
    <source>
        <dbReference type="ARBA" id="ARBA00004141"/>
    </source>
</evidence>
<reference evidence="8 9" key="1">
    <citation type="journal article" date="2015" name="Stand. Genomic Sci.">
        <title>Genomic Encyclopedia of Bacterial and Archaeal Type Strains, Phase III: the genomes of soil and plant-associated and newly described type strains.</title>
        <authorList>
            <person name="Whitman W.B."/>
            <person name="Woyke T."/>
            <person name="Klenk H.P."/>
            <person name="Zhou Y."/>
            <person name="Lilburn T.G."/>
            <person name="Beck B.J."/>
            <person name="De Vos P."/>
            <person name="Vandamme P."/>
            <person name="Eisen J.A."/>
            <person name="Garrity G."/>
            <person name="Hugenholtz P."/>
            <person name="Kyrpides N.C."/>
        </authorList>
    </citation>
    <scope>NUCLEOTIDE SEQUENCE [LARGE SCALE GENOMIC DNA]</scope>
    <source>
        <strain evidence="8 9">CGMCC 1.10685</strain>
    </source>
</reference>
<reference evidence="8" key="2">
    <citation type="submission" date="2019-07" db="EMBL/GenBank/DDBJ databases">
        <authorList>
            <person name="Whitman W."/>
            <person name="Huntemann M."/>
            <person name="Clum A."/>
            <person name="Pillay M."/>
            <person name="Palaniappan K."/>
            <person name="Varghese N."/>
            <person name="Mikhailova N."/>
            <person name="Stamatis D."/>
            <person name="Reddy T."/>
            <person name="Daum C."/>
            <person name="Shapiro N."/>
            <person name="Ivanova N."/>
            <person name="Kyrpides N."/>
            <person name="Woyke T."/>
        </authorList>
    </citation>
    <scope>NUCLEOTIDE SEQUENCE</scope>
    <source>
        <strain evidence="8">CGMCC 1.10685</strain>
    </source>
</reference>
<organism evidence="8 9">
    <name type="scientific">Pseudoduganella flava</name>
    <dbReference type="NCBI Taxonomy" id="871742"/>
    <lineage>
        <taxon>Bacteria</taxon>
        <taxon>Pseudomonadati</taxon>
        <taxon>Pseudomonadota</taxon>
        <taxon>Betaproteobacteria</taxon>
        <taxon>Burkholderiales</taxon>
        <taxon>Oxalobacteraceae</taxon>
        <taxon>Telluria group</taxon>
        <taxon>Pseudoduganella</taxon>
    </lineage>
</organism>
<dbReference type="InterPro" id="IPR036412">
    <property type="entry name" value="HAD-like_sf"/>
</dbReference>
<dbReference type="SUPFAM" id="SSF56784">
    <property type="entry name" value="HAD-like"/>
    <property type="match status" value="1"/>
</dbReference>
<dbReference type="InterPro" id="IPR023214">
    <property type="entry name" value="HAD_sf"/>
</dbReference>
<dbReference type="Gene3D" id="3.40.50.1000">
    <property type="entry name" value="HAD superfamily/HAD-like"/>
    <property type="match status" value="1"/>
</dbReference>
<reference evidence="7 10" key="3">
    <citation type="submission" date="2019-12" db="EMBL/GenBank/DDBJ databases">
        <title>Draft Genome Sequences of Six Type Strains of the Genus Massilia.</title>
        <authorList>
            <person name="Miess H."/>
            <person name="Frediansyah A."/>
            <person name="Goeker M."/>
            <person name="Gross H."/>
        </authorList>
    </citation>
    <scope>NUCLEOTIDE SEQUENCE [LARGE SCALE GENOMIC DNA]</scope>
    <source>
        <strain evidence="7 10">DSM 26639</strain>
    </source>
</reference>
<dbReference type="AlphaFoldDB" id="A0A562Q0S2"/>
<dbReference type="GO" id="GO:0016765">
    <property type="term" value="F:transferase activity, transferring alkyl or aryl (other than methyl) groups"/>
    <property type="evidence" value="ECO:0007669"/>
    <property type="project" value="InterPro"/>
</dbReference>
<gene>
    <name evidence="7" type="ORF">GO485_03565</name>
    <name evidence="8" type="ORF">IP92_01483</name>
</gene>
<feature type="transmembrane region" description="Helical" evidence="6">
    <location>
        <begin position="220"/>
        <end position="242"/>
    </location>
</feature>
<dbReference type="NCBIfam" id="NF006088">
    <property type="entry name" value="PRK08238.1"/>
    <property type="match status" value="1"/>
</dbReference>
<evidence type="ECO:0000313" key="9">
    <source>
        <dbReference type="Proteomes" id="UP000315112"/>
    </source>
</evidence>
<evidence type="ECO:0000256" key="4">
    <source>
        <dbReference type="ARBA" id="ARBA00022989"/>
    </source>
</evidence>
<feature type="transmembrane region" description="Helical" evidence="6">
    <location>
        <begin position="343"/>
        <end position="361"/>
    </location>
</feature>
<feature type="transmembrane region" description="Helical" evidence="6">
    <location>
        <begin position="461"/>
        <end position="480"/>
    </location>
</feature>
<dbReference type="RefSeq" id="WP_145873875.1">
    <property type="nucleotide sequence ID" value="NZ_CP046904.1"/>
</dbReference>
<name>A0A562Q0S2_9BURK</name>
<evidence type="ECO:0000256" key="6">
    <source>
        <dbReference type="SAM" id="Phobius"/>
    </source>
</evidence>
<comment type="subcellular location">
    <subcellularLocation>
        <location evidence="1">Membrane</location>
        <topology evidence="1">Multi-pass membrane protein</topology>
    </subcellularLocation>
</comment>
<dbReference type="PANTHER" id="PTHR11048">
    <property type="entry name" value="PRENYLTRANSFERASES"/>
    <property type="match status" value="1"/>
</dbReference>
<feature type="transmembrane region" description="Helical" evidence="6">
    <location>
        <begin position="263"/>
        <end position="289"/>
    </location>
</feature>
<sequence length="482" mass="51871">MDALVKTPAVIAVDLDGTLTPTDTLHEAALCLLRDSPLNLLALPFWLMRGKAALKAQVAARAALDVTVLPYNLPLIAWLKDQRAAGAKIVLSTASDRRVAQAIADHLGVFDDVIASDGTTNNAGPNKRAALDARYGEGGYDYAGNSTSDMPVWAGARQAIVVNASAALARRAAGVTTVAKVFPGHAITPRQWRKLFRVHQWLKNLLQFVPLLAAHEAGNLHALATLLLAFVAFSLCASAVYMTNDLLDLESDRRHPSKRHRPFASAAVPIKLGVTLAPVCAVASLGLGLLVGRTFTVWLVFYFLLTCAYSLRLKRLALIDCLTLAALYTLRIIAGAAAVAITLSFWLLAFSVFIFLSLAFVKRYAELQLLAGAGNDHAHGRGYLVADAPVVQALGIAAGYAAVLVLALYLHGETVVTLYAQPELIWFAVPLMLFWVSWVWMKAHRGEMHDDPIVFALKDRASLVIAQLVALCFLLANQGLGG</sequence>
<dbReference type="Proteomes" id="UP000315112">
    <property type="component" value="Unassembled WGS sequence"/>
</dbReference>
<dbReference type="GO" id="GO:0005886">
    <property type="term" value="C:plasma membrane"/>
    <property type="evidence" value="ECO:0007669"/>
    <property type="project" value="TreeGrafter"/>
</dbReference>
<evidence type="ECO:0000313" key="7">
    <source>
        <dbReference type="EMBL" id="QGZ38218.1"/>
    </source>
</evidence>